<keyword evidence="8 10" id="KW-1133">Transmembrane helix</keyword>
<protein>
    <recommendedName>
        <fullName evidence="11">ABC transporter domain-containing protein</fullName>
    </recommendedName>
</protein>
<keyword evidence="6" id="KW-0547">Nucleotide-binding</keyword>
<feature type="domain" description="ABC transporter" evidence="11">
    <location>
        <begin position="472"/>
        <end position="706"/>
    </location>
</feature>
<dbReference type="SUPFAM" id="SSF52540">
    <property type="entry name" value="P-loop containing nucleoside triphosphate hydrolases"/>
    <property type="match status" value="2"/>
</dbReference>
<comment type="similarity">
    <text evidence="2">Belongs to the ABC transporter superfamily. ABCA family.</text>
</comment>
<dbReference type="SMART" id="SM00382">
    <property type="entry name" value="AAA"/>
    <property type="match status" value="2"/>
</dbReference>
<evidence type="ECO:0000256" key="9">
    <source>
        <dbReference type="ARBA" id="ARBA00023136"/>
    </source>
</evidence>
<dbReference type="InterPro" id="IPR003439">
    <property type="entry name" value="ABC_transporter-like_ATP-bd"/>
</dbReference>
<evidence type="ECO:0000256" key="7">
    <source>
        <dbReference type="ARBA" id="ARBA00022840"/>
    </source>
</evidence>
<dbReference type="PROSITE" id="PS00211">
    <property type="entry name" value="ABC_TRANSPORTER_1"/>
    <property type="match status" value="2"/>
</dbReference>
<dbReference type="InterPro" id="IPR003593">
    <property type="entry name" value="AAA+_ATPase"/>
</dbReference>
<dbReference type="InParanoid" id="A0A165QM81"/>
<keyword evidence="4 10" id="KW-0812">Transmembrane</keyword>
<dbReference type="InterPro" id="IPR027417">
    <property type="entry name" value="P-loop_NTPase"/>
</dbReference>
<feature type="transmembrane region" description="Helical" evidence="10">
    <location>
        <begin position="1109"/>
        <end position="1131"/>
    </location>
</feature>
<dbReference type="InterPro" id="IPR026082">
    <property type="entry name" value="ABCA"/>
</dbReference>
<dbReference type="PANTHER" id="PTHR19229">
    <property type="entry name" value="ATP-BINDING CASSETTE TRANSPORTER SUBFAMILY A ABCA"/>
    <property type="match status" value="1"/>
</dbReference>
<evidence type="ECO:0000256" key="6">
    <source>
        <dbReference type="ARBA" id="ARBA00022741"/>
    </source>
</evidence>
<dbReference type="OrthoDB" id="8061355at2759"/>
<organism evidence="12 13">
    <name type="scientific">Neolentinus lepideus HHB14362 ss-1</name>
    <dbReference type="NCBI Taxonomy" id="1314782"/>
    <lineage>
        <taxon>Eukaryota</taxon>
        <taxon>Fungi</taxon>
        <taxon>Dikarya</taxon>
        <taxon>Basidiomycota</taxon>
        <taxon>Agaricomycotina</taxon>
        <taxon>Agaricomycetes</taxon>
        <taxon>Gloeophyllales</taxon>
        <taxon>Gloeophyllaceae</taxon>
        <taxon>Neolentinus</taxon>
    </lineage>
</organism>
<feature type="transmembrane region" description="Helical" evidence="10">
    <location>
        <begin position="1072"/>
        <end position="1097"/>
    </location>
</feature>
<evidence type="ECO:0000256" key="1">
    <source>
        <dbReference type="ARBA" id="ARBA00004141"/>
    </source>
</evidence>
<evidence type="ECO:0000313" key="13">
    <source>
        <dbReference type="Proteomes" id="UP000076761"/>
    </source>
</evidence>
<feature type="transmembrane region" description="Helical" evidence="10">
    <location>
        <begin position="282"/>
        <end position="303"/>
    </location>
</feature>
<dbReference type="GO" id="GO:0016020">
    <property type="term" value="C:membrane"/>
    <property type="evidence" value="ECO:0007669"/>
    <property type="project" value="UniProtKB-SubCell"/>
</dbReference>
<dbReference type="CDD" id="cd03263">
    <property type="entry name" value="ABC_subfamily_A"/>
    <property type="match status" value="2"/>
</dbReference>
<dbReference type="InterPro" id="IPR013525">
    <property type="entry name" value="ABC2_TM"/>
</dbReference>
<feature type="transmembrane region" description="Helical" evidence="10">
    <location>
        <begin position="1225"/>
        <end position="1242"/>
    </location>
</feature>
<evidence type="ECO:0000256" key="10">
    <source>
        <dbReference type="SAM" id="Phobius"/>
    </source>
</evidence>
<dbReference type="EMBL" id="KV425593">
    <property type="protein sequence ID" value="KZT22614.1"/>
    <property type="molecule type" value="Genomic_DNA"/>
</dbReference>
<dbReference type="GO" id="GO:0005524">
    <property type="term" value="F:ATP binding"/>
    <property type="evidence" value="ECO:0007669"/>
    <property type="project" value="UniProtKB-KW"/>
</dbReference>
<evidence type="ECO:0000256" key="8">
    <source>
        <dbReference type="ARBA" id="ARBA00022989"/>
    </source>
</evidence>
<evidence type="ECO:0000256" key="5">
    <source>
        <dbReference type="ARBA" id="ARBA00022737"/>
    </source>
</evidence>
<evidence type="ECO:0000256" key="3">
    <source>
        <dbReference type="ARBA" id="ARBA00022448"/>
    </source>
</evidence>
<evidence type="ECO:0000259" key="11">
    <source>
        <dbReference type="PROSITE" id="PS50893"/>
    </source>
</evidence>
<evidence type="ECO:0000256" key="2">
    <source>
        <dbReference type="ARBA" id="ARBA00008869"/>
    </source>
</evidence>
<dbReference type="PROSITE" id="PS50893">
    <property type="entry name" value="ABC_TRANSPORTER_2"/>
    <property type="match status" value="2"/>
</dbReference>
<dbReference type="PANTHER" id="PTHR19229:SF36">
    <property type="entry name" value="ATP-BINDING CASSETTE SUB-FAMILY A MEMBER 2"/>
    <property type="match status" value="1"/>
</dbReference>
<sequence>MAGLFFRQFAVLFWKNWIVMSKHPLLNILRCFLLPIGYGIFLAVAQTFLVKPNNYGIGSPVPIRSLTEAFDGSMALVWADGTSGSSHSPTPEDIMSHITRGFNRHQMGAVKRVDTPDDIPSACPQNFNLYSECFAAIAFNSWPTSENSSLPMNYTIRADAGLVHIDAVKHLSDYELRLLPLQFAVDQAIIELTTGTSVPTPQEWAFTQETNAEQNTSERLSYIRGLRTLLVLALFICYVGIAYQLPGSFMGERANLLTNHLKAMGLMDSARIMRVLNPRTQISWHASISSAYLPAWIVVSLVWHYRIFSATNAGLVLIVHLLLGWSLASWSFFVSAPFGNSPQLAAVASTFLSIVFAILALVFGRAGTGAAFIFSVIFPPGYYIFAIRAICGFENHQLATNILKGDPDNNLVLLPLIIAAIIDIFLWPWVAVLLEHRLYDAREPSKGWSRFFRRKRPSGDDPPATMPPDTAISIRNLSKTFNRFLTGSEKGVVTAIADLTLDIPKYGIHVLLGSNGAGKSTTLSIVGGLLGRTGGSITFEGGVRHPPRGTIGIVPQKNVLFPDLSCYQTLRVWKAVKRPDTNEDNDDIEQLLRDCDLGKKIHSNSNTLSGGQKRKLQLAIGLIGGSKIVLVDECTSGVDPLSRRALWKTLMSVRHERTIVFTTHFLDEADLLADTIAVLAPPGKKIAEGTPVALKSTLGEGYTVEVTLVPEHTEKGTVGVATELLQRIRSVSPATHISTSSPTQISYHLKSKDPGAVEQVLDLLDAEDRCRVASYDVHGASIEDIFLDLLSRDAKAEGDTRPNSEHIEKLATETSVTDSMEHARLALTNGRKRSPYGQAFTIVHKRALIARRSWLSLALTILIAVAGSCVPLFFLSGRTNPSQTCGTRFQNATMIPIYLPTSPIALSASENPGGQVLVSPPNVTSILGVSALQLPTENVNDNITFVRSIEQHYTNLSLGGVSMNLETGDSLVAWEGTPPGLTGLAMLNLATNILYKHASGSSLNAANASTLIEANYESFPAVAAGTLVALKWVAFFGAAMSVFPAFFSLYVSRERRSSVQAMQLSNGLADPIGLWLGHLIFDSAVSFVIATVIIIVFAAVSNQFNGLGLFWVVLVLYGVVAALFAYCVALITASPLAAFATAAGYQIVMYVLYLAAYLLTLTYAKTSEAGQIITTIHFTLSVLSPVANVLRACFVSVNLFSLLCNGTRPVTASSTGDIMRYGGPILYLFIYGFILFGVLVWVDSGSAIRRLIPALRKTRARTQQMTQFNGTSAQSGEDVLVETKTVETSDDALRVLHVVKAFGQTRDPVVNDVSFGVSNDTVLALLGPNGAGKTTTFNMIRGDIFPDSGDILIMGTSVIQHPRTARLSLGVCPQFTAIDPQLTVAEHLMIYGRLKGLYRGEEVRTNVDMLMKATALDIYKDRLASKLSGGNQRKLALAIALMGNPAVILIDEFSTGIDAKMKREMWGTLRNLAAGKAVVITTHSMEEASALANKVGILAKRMLAVGTTTELVSRFASYEVHFSTRSREEITKARELMTRLVPGSKMKDDVATRFEVPIRTNMEGSAQGDGGMGEEKLTLARLFHLLSSQGDFEEYTVERASLESVFLRVIRENEVREEEGEITKGAWWRAILRV</sequence>
<reference evidence="12 13" key="1">
    <citation type="journal article" date="2016" name="Mol. Biol. Evol.">
        <title>Comparative Genomics of Early-Diverging Mushroom-Forming Fungi Provides Insights into the Origins of Lignocellulose Decay Capabilities.</title>
        <authorList>
            <person name="Nagy L.G."/>
            <person name="Riley R."/>
            <person name="Tritt A."/>
            <person name="Adam C."/>
            <person name="Daum C."/>
            <person name="Floudas D."/>
            <person name="Sun H."/>
            <person name="Yadav J.S."/>
            <person name="Pangilinan J."/>
            <person name="Larsson K.H."/>
            <person name="Matsuura K."/>
            <person name="Barry K."/>
            <person name="Labutti K."/>
            <person name="Kuo R."/>
            <person name="Ohm R.A."/>
            <person name="Bhattacharya S.S."/>
            <person name="Shirouzu T."/>
            <person name="Yoshinaga Y."/>
            <person name="Martin F.M."/>
            <person name="Grigoriev I.V."/>
            <person name="Hibbett D.S."/>
        </authorList>
    </citation>
    <scope>NUCLEOTIDE SEQUENCE [LARGE SCALE GENOMIC DNA]</scope>
    <source>
        <strain evidence="12 13">HHB14362 ss-1</strain>
    </source>
</reference>
<keyword evidence="3" id="KW-0813">Transport</keyword>
<keyword evidence="5" id="KW-0677">Repeat</keyword>
<keyword evidence="7" id="KW-0067">ATP-binding</keyword>
<dbReference type="GO" id="GO:0140359">
    <property type="term" value="F:ABC-type transporter activity"/>
    <property type="evidence" value="ECO:0007669"/>
    <property type="project" value="InterPro"/>
</dbReference>
<feature type="transmembrane region" description="Helical" evidence="10">
    <location>
        <begin position="854"/>
        <end position="875"/>
    </location>
</feature>
<dbReference type="GO" id="GO:0016887">
    <property type="term" value="F:ATP hydrolysis activity"/>
    <property type="evidence" value="ECO:0007669"/>
    <property type="project" value="InterPro"/>
</dbReference>
<keyword evidence="9 10" id="KW-0472">Membrane</keyword>
<comment type="subcellular location">
    <subcellularLocation>
        <location evidence="1">Membrane</location>
        <topology evidence="1">Multi-pass membrane protein</topology>
    </subcellularLocation>
</comment>
<accession>A0A165QM81</accession>
<feature type="transmembrane region" description="Helical" evidence="10">
    <location>
        <begin position="344"/>
        <end position="363"/>
    </location>
</feature>
<evidence type="ECO:0000256" key="4">
    <source>
        <dbReference type="ARBA" id="ARBA00022692"/>
    </source>
</evidence>
<feature type="transmembrane region" description="Helical" evidence="10">
    <location>
        <begin position="1176"/>
        <end position="1204"/>
    </location>
</feature>
<dbReference type="Pfam" id="PF12698">
    <property type="entry name" value="ABC2_membrane_3"/>
    <property type="match status" value="1"/>
</dbReference>
<feature type="transmembrane region" description="Helical" evidence="10">
    <location>
        <begin position="226"/>
        <end position="245"/>
    </location>
</feature>
<dbReference type="STRING" id="1314782.A0A165QM81"/>
<gene>
    <name evidence="12" type="ORF">NEOLEDRAFT_1071005</name>
</gene>
<feature type="transmembrane region" description="Helical" evidence="10">
    <location>
        <begin position="370"/>
        <end position="390"/>
    </location>
</feature>
<feature type="transmembrane region" description="Helical" evidence="10">
    <location>
        <begin position="1143"/>
        <end position="1164"/>
    </location>
</feature>
<dbReference type="InterPro" id="IPR017871">
    <property type="entry name" value="ABC_transporter-like_CS"/>
</dbReference>
<keyword evidence="13" id="KW-1185">Reference proteome</keyword>
<dbReference type="GO" id="GO:0005319">
    <property type="term" value="F:lipid transporter activity"/>
    <property type="evidence" value="ECO:0007669"/>
    <property type="project" value="TreeGrafter"/>
</dbReference>
<feature type="transmembrane region" description="Helical" evidence="10">
    <location>
        <begin position="315"/>
        <end position="338"/>
    </location>
</feature>
<dbReference type="Pfam" id="PF00005">
    <property type="entry name" value="ABC_tran"/>
    <property type="match status" value="2"/>
</dbReference>
<dbReference type="Gene3D" id="3.40.50.300">
    <property type="entry name" value="P-loop containing nucleotide triphosphate hydrolases"/>
    <property type="match status" value="2"/>
</dbReference>
<feature type="transmembrane region" description="Helical" evidence="10">
    <location>
        <begin position="25"/>
        <end position="45"/>
    </location>
</feature>
<proteinExistence type="inferred from homology"/>
<feature type="transmembrane region" description="Helical" evidence="10">
    <location>
        <begin position="1032"/>
        <end position="1051"/>
    </location>
</feature>
<feature type="transmembrane region" description="Helical" evidence="10">
    <location>
        <begin position="410"/>
        <end position="434"/>
    </location>
</feature>
<feature type="domain" description="ABC transporter" evidence="11">
    <location>
        <begin position="1293"/>
        <end position="1524"/>
    </location>
</feature>
<dbReference type="Proteomes" id="UP000076761">
    <property type="component" value="Unassembled WGS sequence"/>
</dbReference>
<evidence type="ECO:0000313" key="12">
    <source>
        <dbReference type="EMBL" id="KZT22614.1"/>
    </source>
</evidence>
<name>A0A165QM81_9AGAM</name>